<proteinExistence type="predicted"/>
<dbReference type="PIRSF" id="PIRSF005902">
    <property type="entry name" value="DNase_TatD"/>
    <property type="match status" value="1"/>
</dbReference>
<feature type="binding site" evidence="3">
    <location>
        <position position="201"/>
    </location>
    <ligand>
        <name>a divalent metal cation</name>
        <dbReference type="ChEBI" id="CHEBI:60240"/>
        <label>1</label>
    </ligand>
</feature>
<evidence type="ECO:0000313" key="5">
    <source>
        <dbReference type="Proteomes" id="UP000075737"/>
    </source>
</evidence>
<dbReference type="FunFam" id="3.20.20.140:FF:000005">
    <property type="entry name" value="TatD family hydrolase"/>
    <property type="match status" value="1"/>
</dbReference>
<dbReference type="InterPro" id="IPR032466">
    <property type="entry name" value="Metal_Hydrolase"/>
</dbReference>
<feature type="binding site" evidence="3">
    <location>
        <position position="92"/>
    </location>
    <ligand>
        <name>a divalent metal cation</name>
        <dbReference type="ChEBI" id="CHEBI:60240"/>
        <label>1</label>
    </ligand>
</feature>
<dbReference type="PANTHER" id="PTHR46124">
    <property type="entry name" value="D-AMINOACYL-TRNA DEACYLASE"/>
    <property type="match status" value="1"/>
</dbReference>
<dbReference type="EMBL" id="LOHZ01000022">
    <property type="protein sequence ID" value="KYO67270.1"/>
    <property type="molecule type" value="Genomic_DNA"/>
</dbReference>
<dbReference type="AlphaFoldDB" id="A0A161PYL6"/>
<dbReference type="SUPFAM" id="SSF51556">
    <property type="entry name" value="Metallo-dependent hydrolases"/>
    <property type="match status" value="1"/>
</dbReference>
<dbReference type="GO" id="GO:0016788">
    <property type="term" value="F:hydrolase activity, acting on ester bonds"/>
    <property type="evidence" value="ECO:0007669"/>
    <property type="project" value="InterPro"/>
</dbReference>
<evidence type="ECO:0000256" key="2">
    <source>
        <dbReference type="ARBA" id="ARBA00022801"/>
    </source>
</evidence>
<dbReference type="PROSITE" id="PS01090">
    <property type="entry name" value="TATD_2"/>
    <property type="match status" value="1"/>
</dbReference>
<name>A0A161PYL6_9FIRM</name>
<accession>A0A161PYL6</accession>
<evidence type="ECO:0000256" key="1">
    <source>
        <dbReference type="ARBA" id="ARBA00022723"/>
    </source>
</evidence>
<dbReference type="GO" id="GO:0004536">
    <property type="term" value="F:DNA nuclease activity"/>
    <property type="evidence" value="ECO:0007669"/>
    <property type="project" value="InterPro"/>
</dbReference>
<keyword evidence="1 3" id="KW-0479">Metal-binding</keyword>
<protein>
    <submittedName>
        <fullName evidence="4">Putative deoxyribonuclease YcfH</fullName>
        <ecNumber evidence="4">3.1.21.-</ecNumber>
    </submittedName>
</protein>
<dbReference type="Pfam" id="PF01026">
    <property type="entry name" value="TatD_DNase"/>
    <property type="match status" value="1"/>
</dbReference>
<dbReference type="NCBIfam" id="TIGR00010">
    <property type="entry name" value="YchF/TatD family DNA exonuclease"/>
    <property type="match status" value="1"/>
</dbReference>
<dbReference type="PATRIC" id="fig|520767.4.peg.572"/>
<dbReference type="GO" id="GO:0005829">
    <property type="term" value="C:cytosol"/>
    <property type="evidence" value="ECO:0007669"/>
    <property type="project" value="TreeGrafter"/>
</dbReference>
<dbReference type="InterPro" id="IPR015991">
    <property type="entry name" value="TatD/YcfH-like"/>
</dbReference>
<comment type="caution">
    <text evidence="4">The sequence shown here is derived from an EMBL/GenBank/DDBJ whole genome shotgun (WGS) entry which is preliminary data.</text>
</comment>
<reference evidence="4 5" key="1">
    <citation type="submission" date="2015-12" db="EMBL/GenBank/DDBJ databases">
        <title>Draft genome of Thermovenabulum gondwanense isolated from a red thermophilic microbial mat colonisisng an outflow channel of a bore well.</title>
        <authorList>
            <person name="Patel B.K."/>
        </authorList>
    </citation>
    <scope>NUCLEOTIDE SEQUENCE [LARGE SCALE GENOMIC DNA]</scope>
    <source>
        <strain evidence="4 5">R270</strain>
    </source>
</reference>
<dbReference type="EC" id="3.1.21.-" evidence="4"/>
<dbReference type="InterPro" id="IPR018228">
    <property type="entry name" value="DNase_TatD-rel_CS"/>
</dbReference>
<dbReference type="PANTHER" id="PTHR46124:SF2">
    <property type="entry name" value="D-AMINOACYL-TRNA DEACYLASE"/>
    <property type="match status" value="1"/>
</dbReference>
<feature type="binding site" evidence="3">
    <location>
        <position position="8"/>
    </location>
    <ligand>
        <name>a divalent metal cation</name>
        <dbReference type="ChEBI" id="CHEBI:60240"/>
        <label>1</label>
    </ligand>
</feature>
<evidence type="ECO:0000313" key="4">
    <source>
        <dbReference type="EMBL" id="KYO67270.1"/>
    </source>
</evidence>
<dbReference type="InterPro" id="IPR001130">
    <property type="entry name" value="TatD-like"/>
</dbReference>
<evidence type="ECO:0000256" key="3">
    <source>
        <dbReference type="PIRSR" id="PIRSR005902-1"/>
    </source>
</evidence>
<organism evidence="4 5">
    <name type="scientific">Thermovenabulum gondwanense</name>
    <dbReference type="NCBI Taxonomy" id="520767"/>
    <lineage>
        <taxon>Bacteria</taxon>
        <taxon>Bacillati</taxon>
        <taxon>Bacillota</taxon>
        <taxon>Clostridia</taxon>
        <taxon>Thermosediminibacterales</taxon>
        <taxon>Thermosediminibacteraceae</taxon>
        <taxon>Thermovenabulum</taxon>
    </lineage>
</organism>
<feature type="binding site" evidence="3">
    <location>
        <position position="151"/>
    </location>
    <ligand>
        <name>a divalent metal cation</name>
        <dbReference type="ChEBI" id="CHEBI:60240"/>
        <label>2</label>
    </ligand>
</feature>
<keyword evidence="5" id="KW-1185">Reference proteome</keyword>
<sequence length="254" mass="29075">MVLYLDVHAHIDDEAFNNDRYELIEKIKREGVFFINAGVDVESSALSVELSKNENVYAAVGVHPHEAAKTNKGFIDELKRFSKNSKVVAIGEVGLDYHYNFSPKQKQLGVFKEQLYLAGELNLPVVVHDREAHEDVLKLLEEVGTQKVMLHCFSGDLYMAEEALKKGYYFSFGGSMTFKKNEGGREIIKKLPVKRTFLETDSPYLTPEPFRGKRNDPTFIKIIYDYFAQLKETGLNEIKKLMRENAAEFFGIYI</sequence>
<feature type="binding site" evidence="3">
    <location>
        <position position="128"/>
    </location>
    <ligand>
        <name>a divalent metal cation</name>
        <dbReference type="ChEBI" id="CHEBI:60240"/>
        <label>2</label>
    </ligand>
</feature>
<keyword evidence="2 4" id="KW-0378">Hydrolase</keyword>
<dbReference type="Gene3D" id="3.20.20.140">
    <property type="entry name" value="Metal-dependent hydrolases"/>
    <property type="match status" value="1"/>
</dbReference>
<gene>
    <name evidence="4" type="primary">ycfH</name>
    <name evidence="4" type="ORF">ATZ99_05560</name>
</gene>
<feature type="binding site" evidence="3">
    <location>
        <position position="10"/>
    </location>
    <ligand>
        <name>a divalent metal cation</name>
        <dbReference type="ChEBI" id="CHEBI:60240"/>
        <label>1</label>
    </ligand>
</feature>
<dbReference type="GO" id="GO:0046872">
    <property type="term" value="F:metal ion binding"/>
    <property type="evidence" value="ECO:0007669"/>
    <property type="project" value="UniProtKB-KW"/>
</dbReference>
<dbReference type="CDD" id="cd01310">
    <property type="entry name" value="TatD_DNAse"/>
    <property type="match status" value="1"/>
</dbReference>
<dbReference type="STRING" id="520767.ATZ99_05560"/>
<dbReference type="Proteomes" id="UP000075737">
    <property type="component" value="Unassembled WGS sequence"/>
</dbReference>